<keyword evidence="3" id="KW-1185">Reference proteome</keyword>
<protein>
    <submittedName>
        <fullName evidence="2">Uncharacterized protein</fullName>
    </submittedName>
</protein>
<dbReference type="RefSeq" id="WP_013863451.1">
    <property type="nucleotide sequence ID" value="NC_015635.1"/>
</dbReference>
<dbReference type="EMBL" id="AP012204">
    <property type="protein sequence ID" value="BAK35582.1"/>
    <property type="molecule type" value="Genomic_DNA"/>
</dbReference>
<reference evidence="2 3" key="1">
    <citation type="submission" date="2011-05" db="EMBL/GenBank/DDBJ databases">
        <title>Whole genome sequence of Microlunatus phosphovorus NM-1.</title>
        <authorList>
            <person name="Hosoyama A."/>
            <person name="Sasaki K."/>
            <person name="Harada T."/>
            <person name="Igarashi R."/>
            <person name="Kawakoshi A."/>
            <person name="Sasagawa M."/>
            <person name="Fukada J."/>
            <person name="Nakamura S."/>
            <person name="Katano Y."/>
            <person name="Hanada S."/>
            <person name="Kamagata Y."/>
            <person name="Nakamura N."/>
            <person name="Yamazaki S."/>
            <person name="Fujita N."/>
        </authorList>
    </citation>
    <scope>NUCLEOTIDE SEQUENCE [LARGE SCALE GENOMIC DNA]</scope>
    <source>
        <strain evidence="3">ATCC 700054 / DSM 10555 / JCM 9379 / NBRC 101784 / NCIMB 13414 / VKM Ac-1990 / NM-1</strain>
    </source>
</reference>
<dbReference type="KEGG" id="mph:MLP_25680"/>
<dbReference type="HOGENOM" id="CLU_1114822_0_0_11"/>
<dbReference type="Proteomes" id="UP000007947">
    <property type="component" value="Chromosome"/>
</dbReference>
<gene>
    <name evidence="2" type="ordered locus">MLP_25680</name>
</gene>
<dbReference type="AlphaFoldDB" id="F5XGV0"/>
<accession>F5XGV0</accession>
<dbReference type="STRING" id="1032480.MLP_25680"/>
<proteinExistence type="predicted"/>
<evidence type="ECO:0000313" key="3">
    <source>
        <dbReference type="Proteomes" id="UP000007947"/>
    </source>
</evidence>
<keyword evidence="1" id="KW-0175">Coiled coil</keyword>
<evidence type="ECO:0000256" key="1">
    <source>
        <dbReference type="SAM" id="Coils"/>
    </source>
</evidence>
<evidence type="ECO:0000313" key="2">
    <source>
        <dbReference type="EMBL" id="BAK35582.1"/>
    </source>
</evidence>
<feature type="coiled-coil region" evidence="1">
    <location>
        <begin position="166"/>
        <end position="224"/>
    </location>
</feature>
<sequence length="249" mass="27009">MLIRELILHHVGDGTVHQRGYALPLTQTPGIRLHPAGAEVEPAAGDLLLLSASAGGRFADVVPADLPEGTTVVLLVPTEAARLPIGRVVHALLSSRLQIIEAVIASGMRQPTVAVVARRSDELLLPQPYLARELEPAPGPDGEQRGVLARFLAESVLENLGQRARERELLAELGEAQDRQRAAERARGESEQLLEEIATVKAERNALKTERNALRKRLGNVESSTTYRLASRLARGAGKVRRLVPRRSS</sequence>
<name>F5XGV0_MICPN</name>
<organism evidence="2 3">
    <name type="scientific">Microlunatus phosphovorus (strain ATCC 700054 / DSM 10555 / JCM 9379 / NBRC 101784 / NCIMB 13414 / VKM Ac-1990 / NM-1)</name>
    <dbReference type="NCBI Taxonomy" id="1032480"/>
    <lineage>
        <taxon>Bacteria</taxon>
        <taxon>Bacillati</taxon>
        <taxon>Actinomycetota</taxon>
        <taxon>Actinomycetes</taxon>
        <taxon>Propionibacteriales</taxon>
        <taxon>Propionibacteriaceae</taxon>
        <taxon>Microlunatus</taxon>
    </lineage>
</organism>